<dbReference type="InterPro" id="IPR007049">
    <property type="entry name" value="Carb-sel_porin_OprB"/>
</dbReference>
<dbReference type="Gene3D" id="2.40.160.180">
    <property type="entry name" value="Carbohydrate-selective porin OprB"/>
    <property type="match status" value="1"/>
</dbReference>
<dbReference type="AlphaFoldDB" id="A0A9E6PSM6"/>
<dbReference type="GO" id="GO:0015288">
    <property type="term" value="F:porin activity"/>
    <property type="evidence" value="ECO:0007669"/>
    <property type="project" value="InterPro"/>
</dbReference>
<gene>
    <name evidence="3" type="ORF">HU752_013535</name>
</gene>
<dbReference type="GO" id="GO:0016020">
    <property type="term" value="C:membrane"/>
    <property type="evidence" value="ECO:0007669"/>
    <property type="project" value="InterPro"/>
</dbReference>
<protein>
    <submittedName>
        <fullName evidence="3">Carbohydrate porin</fullName>
    </submittedName>
</protein>
<reference evidence="3 4" key="2">
    <citation type="journal article" date="2021" name="Microorganisms">
        <title>The Ever-Expanding Pseudomonas Genus: Description of 43 New Species and Partition of the Pseudomonas putida Group.</title>
        <authorList>
            <person name="Girard L."/>
            <person name="Lood C."/>
            <person name="Hofte M."/>
            <person name="Vandamme P."/>
            <person name="Rokni-Zadeh H."/>
            <person name="van Noort V."/>
            <person name="Lavigne R."/>
            <person name="De Mot R."/>
        </authorList>
    </citation>
    <scope>NUCLEOTIDE SEQUENCE [LARGE SCALE GENOMIC DNA]</scope>
    <source>
        <strain evidence="3 4">RW8P3</strain>
    </source>
</reference>
<dbReference type="KEGG" id="pvw:HU752_013535"/>
<feature type="chain" id="PRO_5039756513" evidence="2">
    <location>
        <begin position="32"/>
        <end position="451"/>
    </location>
</feature>
<evidence type="ECO:0000256" key="2">
    <source>
        <dbReference type="RuleBase" id="RU363072"/>
    </source>
</evidence>
<dbReference type="PANTHER" id="PTHR37944">
    <property type="entry name" value="PORIN B"/>
    <property type="match status" value="1"/>
</dbReference>
<dbReference type="Pfam" id="PF04966">
    <property type="entry name" value="OprB"/>
    <property type="match status" value="1"/>
</dbReference>
<accession>A0A9E6PSM6</accession>
<dbReference type="PROSITE" id="PS51257">
    <property type="entry name" value="PROKAR_LIPOPROTEIN"/>
    <property type="match status" value="1"/>
</dbReference>
<proteinExistence type="inferred from homology"/>
<sequence>MTMLKYGYFTAHPCALPLALALTLGASCANAAEAFDPDSPWMLGDWGGSRSDLARRGVDLDLEYVGEIGANLGGGYNPDRTARYSDQYSLGAHFDLQKLLGWSDAELQLSIADRNGDNISNDRIGDPRVGTLSSSQEVWGRGSHWRMTQAWYQQKFLDRRLDIKLGRFGEGEDFNSFVCDFQNLTFCGSQVGNWGAIWYNWPVQQWGLRVKYHLTPELYAQVGAFEQNPSNTEPGNGFKLSGSGTQGAVLPVELVWQPTLAGLPGEYRLGYYYSTAKAKEVYKDHNGEPAVLSGEAYRSASSKHGLWFGVQQQITGSGGANPRGLSLFSMATLHDRKTNKVDRYVSVGAVYKGLFDARPQDDLGLAISQIHVNPDYRRNSEAINRANAVEDYEDPNYLPIQDTEYNAELYYGVHVTRWLTVRPNLQYVRHPGGVSHVDDAWVGGLKVQAAF</sequence>
<dbReference type="PANTHER" id="PTHR37944:SF1">
    <property type="entry name" value="PORIN B"/>
    <property type="match status" value="1"/>
</dbReference>
<organism evidence="3 4">
    <name type="scientific">Pseudomonas vanderleydeniana</name>
    <dbReference type="NCBI Taxonomy" id="2745495"/>
    <lineage>
        <taxon>Bacteria</taxon>
        <taxon>Pseudomonadati</taxon>
        <taxon>Pseudomonadota</taxon>
        <taxon>Gammaproteobacteria</taxon>
        <taxon>Pseudomonadales</taxon>
        <taxon>Pseudomonadaceae</taxon>
        <taxon>Pseudomonas</taxon>
    </lineage>
</organism>
<comment type="similarity">
    <text evidence="1 2">Belongs to the OprB family.</text>
</comment>
<dbReference type="EMBL" id="CP077093">
    <property type="protein sequence ID" value="QXI31480.1"/>
    <property type="molecule type" value="Genomic_DNA"/>
</dbReference>
<evidence type="ECO:0000313" key="4">
    <source>
        <dbReference type="Proteomes" id="UP000634530"/>
    </source>
</evidence>
<evidence type="ECO:0000313" key="3">
    <source>
        <dbReference type="EMBL" id="QXI31480.1"/>
    </source>
</evidence>
<name>A0A9E6PSM6_9PSED</name>
<evidence type="ECO:0000256" key="1">
    <source>
        <dbReference type="ARBA" id="ARBA00008769"/>
    </source>
</evidence>
<dbReference type="InterPro" id="IPR038673">
    <property type="entry name" value="OprB_sf"/>
</dbReference>
<feature type="signal peptide" evidence="2">
    <location>
        <begin position="1"/>
        <end position="31"/>
    </location>
</feature>
<dbReference type="InterPro" id="IPR052932">
    <property type="entry name" value="OprB_Porin"/>
</dbReference>
<reference evidence="3 4" key="1">
    <citation type="journal article" date="2020" name="Microorganisms">
        <title>Reliable Identification of Environmental Pseudomonas Isolates Using the rpoD Gene.</title>
        <authorList>
            <consortium name="The Broad Institute Genome Sequencing Platform"/>
            <person name="Girard L."/>
            <person name="Lood C."/>
            <person name="Rokni-Zadeh H."/>
            <person name="van Noort V."/>
            <person name="Lavigne R."/>
            <person name="De Mot R."/>
        </authorList>
    </citation>
    <scope>NUCLEOTIDE SEQUENCE [LARGE SCALE GENOMIC DNA]</scope>
    <source>
        <strain evidence="3 4">RW8P3</strain>
    </source>
</reference>
<dbReference type="Proteomes" id="UP000634530">
    <property type="component" value="Chromosome"/>
</dbReference>
<dbReference type="GO" id="GO:0008643">
    <property type="term" value="P:carbohydrate transport"/>
    <property type="evidence" value="ECO:0007669"/>
    <property type="project" value="InterPro"/>
</dbReference>
<keyword evidence="4" id="KW-1185">Reference proteome</keyword>
<keyword evidence="2" id="KW-0732">Signal</keyword>